<proteinExistence type="predicted"/>
<dbReference type="EMBL" id="ML976667">
    <property type="protein sequence ID" value="KAF1976144.1"/>
    <property type="molecule type" value="Genomic_DNA"/>
</dbReference>
<accession>A0A6A5VG46</accession>
<keyword evidence="2" id="KW-1185">Reference proteome</keyword>
<evidence type="ECO:0000313" key="2">
    <source>
        <dbReference type="Proteomes" id="UP000800036"/>
    </source>
</evidence>
<dbReference type="Proteomes" id="UP000800036">
    <property type="component" value="Unassembled WGS sequence"/>
</dbReference>
<dbReference type="OrthoDB" id="3800272at2759"/>
<reference evidence="1" key="1">
    <citation type="journal article" date="2020" name="Stud. Mycol.">
        <title>101 Dothideomycetes genomes: a test case for predicting lifestyles and emergence of pathogens.</title>
        <authorList>
            <person name="Haridas S."/>
            <person name="Albert R."/>
            <person name="Binder M."/>
            <person name="Bloem J."/>
            <person name="Labutti K."/>
            <person name="Salamov A."/>
            <person name="Andreopoulos B."/>
            <person name="Baker S."/>
            <person name="Barry K."/>
            <person name="Bills G."/>
            <person name="Bluhm B."/>
            <person name="Cannon C."/>
            <person name="Castanera R."/>
            <person name="Culley D."/>
            <person name="Daum C."/>
            <person name="Ezra D."/>
            <person name="Gonzalez J."/>
            <person name="Henrissat B."/>
            <person name="Kuo A."/>
            <person name="Liang C."/>
            <person name="Lipzen A."/>
            <person name="Lutzoni F."/>
            <person name="Magnuson J."/>
            <person name="Mondo S."/>
            <person name="Nolan M."/>
            <person name="Ohm R."/>
            <person name="Pangilinan J."/>
            <person name="Park H.-J."/>
            <person name="Ramirez L."/>
            <person name="Alfaro M."/>
            <person name="Sun H."/>
            <person name="Tritt A."/>
            <person name="Yoshinaga Y."/>
            <person name="Zwiers L.-H."/>
            <person name="Turgeon B."/>
            <person name="Goodwin S."/>
            <person name="Spatafora J."/>
            <person name="Crous P."/>
            <person name="Grigoriev I."/>
        </authorList>
    </citation>
    <scope>NUCLEOTIDE SEQUENCE</scope>
    <source>
        <strain evidence="1">CBS 107.79</strain>
    </source>
</reference>
<dbReference type="AlphaFoldDB" id="A0A6A5VG46"/>
<evidence type="ECO:0000313" key="1">
    <source>
        <dbReference type="EMBL" id="KAF1976144.1"/>
    </source>
</evidence>
<name>A0A6A5VG46_9PLEO</name>
<organism evidence="1 2">
    <name type="scientific">Bimuria novae-zelandiae CBS 107.79</name>
    <dbReference type="NCBI Taxonomy" id="1447943"/>
    <lineage>
        <taxon>Eukaryota</taxon>
        <taxon>Fungi</taxon>
        <taxon>Dikarya</taxon>
        <taxon>Ascomycota</taxon>
        <taxon>Pezizomycotina</taxon>
        <taxon>Dothideomycetes</taxon>
        <taxon>Pleosporomycetidae</taxon>
        <taxon>Pleosporales</taxon>
        <taxon>Massarineae</taxon>
        <taxon>Didymosphaeriaceae</taxon>
        <taxon>Bimuria</taxon>
    </lineage>
</organism>
<gene>
    <name evidence="1" type="ORF">BU23DRAFT_565848</name>
</gene>
<sequence>MADKIHQHKPPCVVDNEIKAEAGLSTLSEEQKDNNRKIAQHFHCNWVNMKRSRKSKSKTQRTDRELDSLLAEWNSAIQGHKLMDLDLEWKMLLDCIFDARNFETEDIVDIGVHDDSLVEFCLIYARAELMTQARLHWRNLRENDDDSLRRHLDILIELYQDHKITPFEPVNRFLDHWQVWRKNFEHAGSDCTDEKGKHSRPMIHKNDRFLTKYGATWLQAETERKLNEALRAKGMVGTRERDVMARLAGVKKASQTDV</sequence>
<protein>
    <submittedName>
        <fullName evidence="1">Uncharacterized protein</fullName>
    </submittedName>
</protein>